<reference evidence="5 8" key="1">
    <citation type="journal article" date="2018" name="Int. J. Syst. Evol. Microbiol.">
        <title>Draft Genome Sequence of Faecalimonas umbilicata JCM 30896T, an Acetate-Producing Bacterium Isolated from Human Feces.</title>
        <authorList>
            <person name="Sakamoto M."/>
            <person name="Ikeyama N."/>
            <person name="Yuki M."/>
            <person name="Ohkuma M."/>
        </authorList>
    </citation>
    <scope>NUCLEOTIDE SEQUENCE [LARGE SCALE GENOMIC DNA]</scope>
    <source>
        <strain evidence="5 8">EGH7</strain>
    </source>
</reference>
<dbReference type="RefSeq" id="WP_116442119.1">
    <property type="nucleotide sequence ID" value="NZ_BHEO01000008.1"/>
</dbReference>
<comment type="subcellular location">
    <subcellularLocation>
        <location evidence="1">Cell inner membrane</location>
        <topology evidence="1">Multi-pass membrane protein</topology>
    </subcellularLocation>
</comment>
<keyword evidence="4" id="KW-0472">Membrane</keyword>
<keyword evidence="3" id="KW-0813">Transport</keyword>
<protein>
    <submittedName>
        <fullName evidence="6">Teichoic acid transport system permease protein</fullName>
    </submittedName>
    <submittedName>
        <fullName evidence="5">Transport permease protein</fullName>
    </submittedName>
</protein>
<dbReference type="PANTHER" id="PTHR30413">
    <property type="entry name" value="INNER MEMBRANE TRANSPORT PERMEASE"/>
    <property type="match status" value="1"/>
</dbReference>
<dbReference type="PANTHER" id="PTHR30413:SF8">
    <property type="entry name" value="TRANSPORT PERMEASE PROTEIN"/>
    <property type="match status" value="1"/>
</dbReference>
<dbReference type="GO" id="GO:0005886">
    <property type="term" value="C:plasma membrane"/>
    <property type="evidence" value="ECO:0007669"/>
    <property type="project" value="UniProtKB-SubCell"/>
</dbReference>
<dbReference type="AlphaFoldDB" id="A0A4R3JRD7"/>
<evidence type="ECO:0000313" key="8">
    <source>
        <dbReference type="Proteomes" id="UP000702954"/>
    </source>
</evidence>
<comment type="caution">
    <text evidence="6">The sequence shown here is derived from an EMBL/GenBank/DDBJ whole genome shotgun (WGS) entry which is preliminary data.</text>
</comment>
<organism evidence="6 7">
    <name type="scientific">Faecalimonas umbilicata</name>
    <dbReference type="NCBI Taxonomy" id="1912855"/>
    <lineage>
        <taxon>Bacteria</taxon>
        <taxon>Bacillati</taxon>
        <taxon>Bacillota</taxon>
        <taxon>Clostridia</taxon>
        <taxon>Lachnospirales</taxon>
        <taxon>Lachnospiraceae</taxon>
        <taxon>Faecalimonas</taxon>
    </lineage>
</organism>
<dbReference type="EMBL" id="SLZV01000003">
    <property type="protein sequence ID" value="TCS69631.1"/>
    <property type="molecule type" value="Genomic_DNA"/>
</dbReference>
<proteinExistence type="inferred from homology"/>
<gene>
    <name evidence="6" type="ORF">EDD74_10381</name>
    <name evidence="5" type="ORF">FAEUMB_24970</name>
</gene>
<keyword evidence="8" id="KW-1185">Reference proteome</keyword>
<comment type="similarity">
    <text evidence="2">Belongs to the ABC-2 integral membrane protein family.</text>
</comment>
<name>A0A4R3JRD7_9FIRM</name>
<dbReference type="EMBL" id="BHEO01000008">
    <property type="protein sequence ID" value="GBU05956.1"/>
    <property type="molecule type" value="Genomic_DNA"/>
</dbReference>
<evidence type="ECO:0000313" key="7">
    <source>
        <dbReference type="Proteomes" id="UP000294613"/>
    </source>
</evidence>
<reference evidence="6 7" key="2">
    <citation type="submission" date="2019-03" db="EMBL/GenBank/DDBJ databases">
        <title>Genomic Encyclopedia of Type Strains, Phase IV (KMG-IV): sequencing the most valuable type-strain genomes for metagenomic binning, comparative biology and taxonomic classification.</title>
        <authorList>
            <person name="Goeker M."/>
        </authorList>
    </citation>
    <scope>NUCLEOTIDE SEQUENCE [LARGE SCALE GENOMIC DNA]</scope>
    <source>
        <strain evidence="6 7">DSM 103426</strain>
    </source>
</reference>
<feature type="transmembrane region" description="Helical" evidence="4">
    <location>
        <begin position="237"/>
        <end position="256"/>
    </location>
</feature>
<evidence type="ECO:0000256" key="4">
    <source>
        <dbReference type="SAM" id="Phobius"/>
    </source>
</evidence>
<feature type="transmembrane region" description="Helical" evidence="4">
    <location>
        <begin position="34"/>
        <end position="51"/>
    </location>
</feature>
<sequence length="266" mass="31178">MGRFFRDIKKYYKYAIYSGRAGLKAEVANSRLSWLWWILDPLLFMIIYWFLSQIVFGQRTRYYMVFVFIGLNMWDFFQKSIVTNVRVVTNNSSIVTKVYLPKFILVLIEMFKYGFRMAIAFGLVGVMMILYRVRITWKILFVLPIFFTLFLLVFGISCIVAHFGVFIEDLQNVAAVGMRLLFYISGVFYEIEPKLKGISRIPGTLADIMIQWNPISFLITQCREALIYAGNINLTMLCFWMAVGFLLSAIGVFLIYKYEKDYVKVI</sequence>
<keyword evidence="4" id="KW-1133">Transmembrane helix</keyword>
<feature type="transmembrane region" description="Helical" evidence="4">
    <location>
        <begin position="140"/>
        <end position="167"/>
    </location>
</feature>
<dbReference type="GO" id="GO:0015920">
    <property type="term" value="P:lipopolysaccharide transport"/>
    <property type="evidence" value="ECO:0007669"/>
    <property type="project" value="TreeGrafter"/>
</dbReference>
<evidence type="ECO:0000313" key="5">
    <source>
        <dbReference type="EMBL" id="GBU05956.1"/>
    </source>
</evidence>
<evidence type="ECO:0000256" key="3">
    <source>
        <dbReference type="ARBA" id="ARBA00022448"/>
    </source>
</evidence>
<dbReference type="Proteomes" id="UP000294613">
    <property type="component" value="Unassembled WGS sequence"/>
</dbReference>
<evidence type="ECO:0000256" key="1">
    <source>
        <dbReference type="ARBA" id="ARBA00004429"/>
    </source>
</evidence>
<accession>A0A4R3JRD7</accession>
<dbReference type="Proteomes" id="UP000702954">
    <property type="component" value="Unassembled WGS sequence"/>
</dbReference>
<evidence type="ECO:0000313" key="6">
    <source>
        <dbReference type="EMBL" id="TCS69631.1"/>
    </source>
</evidence>
<evidence type="ECO:0000256" key="2">
    <source>
        <dbReference type="ARBA" id="ARBA00007783"/>
    </source>
</evidence>
<feature type="transmembrane region" description="Helical" evidence="4">
    <location>
        <begin position="113"/>
        <end position="133"/>
    </location>
</feature>
<keyword evidence="4" id="KW-0812">Transmembrane</keyword>